<proteinExistence type="predicted"/>
<dbReference type="AlphaFoldDB" id="A0A915EYQ2"/>
<sequence>MKGLKIIRKALRNVHGPRIVNRHGPSSKLKIVLELDSFNFVDMRPDSPFALPSVIWLKVPYTGVLHTTQLLVPTISTQR</sequence>
<evidence type="ECO:0000313" key="2">
    <source>
        <dbReference type="WBParaSite" id="maker-E.canG7_contigs_7784-snap-gene-0.3-mRNA-1"/>
    </source>
</evidence>
<reference evidence="2" key="1">
    <citation type="submission" date="2022-11" db="UniProtKB">
        <authorList>
            <consortium name="WormBaseParasite"/>
        </authorList>
    </citation>
    <scope>IDENTIFICATION</scope>
</reference>
<protein>
    <submittedName>
        <fullName evidence="2">Uncharacterized protein</fullName>
    </submittedName>
</protein>
<name>A0A915EYQ2_9CEST</name>
<dbReference type="Proteomes" id="UP000887562">
    <property type="component" value="Unplaced"/>
</dbReference>
<keyword evidence="1" id="KW-1185">Reference proteome</keyword>
<accession>A0A915EYQ2</accession>
<organism evidence="1 2">
    <name type="scientific">Echinococcus canadensis</name>
    <dbReference type="NCBI Taxonomy" id="519352"/>
    <lineage>
        <taxon>Eukaryota</taxon>
        <taxon>Metazoa</taxon>
        <taxon>Spiralia</taxon>
        <taxon>Lophotrochozoa</taxon>
        <taxon>Platyhelminthes</taxon>
        <taxon>Cestoda</taxon>
        <taxon>Eucestoda</taxon>
        <taxon>Cyclophyllidea</taxon>
        <taxon>Taeniidae</taxon>
        <taxon>Echinococcus</taxon>
        <taxon>Echinococcus canadensis group</taxon>
    </lineage>
</organism>
<evidence type="ECO:0000313" key="1">
    <source>
        <dbReference type="Proteomes" id="UP000887562"/>
    </source>
</evidence>
<dbReference type="WBParaSite" id="maker-E.canG7_contigs_7784-snap-gene-0.3-mRNA-1">
    <property type="protein sequence ID" value="maker-E.canG7_contigs_7784-snap-gene-0.3-mRNA-1"/>
    <property type="gene ID" value="EcG7_09922"/>
</dbReference>